<dbReference type="Gene3D" id="1.10.10.10">
    <property type="entry name" value="Winged helix-like DNA-binding domain superfamily/Winged helix DNA-binding domain"/>
    <property type="match status" value="1"/>
</dbReference>
<dbReference type="OMA" id="IHERNIA"/>
<organism evidence="4 5">
    <name type="scientific">Alternaria alternata</name>
    <name type="common">Alternaria rot fungus</name>
    <name type="synonym">Torula alternata</name>
    <dbReference type="NCBI Taxonomy" id="5599"/>
    <lineage>
        <taxon>Eukaryota</taxon>
        <taxon>Fungi</taxon>
        <taxon>Dikarya</taxon>
        <taxon>Ascomycota</taxon>
        <taxon>Pezizomycotina</taxon>
        <taxon>Dothideomycetes</taxon>
        <taxon>Pleosporomycetidae</taxon>
        <taxon>Pleosporales</taxon>
        <taxon>Pleosporineae</taxon>
        <taxon>Pleosporaceae</taxon>
        <taxon>Alternaria</taxon>
        <taxon>Alternaria sect. Alternaria</taxon>
        <taxon>Alternaria alternata complex</taxon>
    </lineage>
</organism>
<proteinExistence type="predicted"/>
<dbReference type="SUPFAM" id="SSF46689">
    <property type="entry name" value="Homeodomain-like"/>
    <property type="match status" value="1"/>
</dbReference>
<feature type="domain" description="Transposase IS30-like HTH" evidence="3">
    <location>
        <begin position="21"/>
        <end position="59"/>
    </location>
</feature>
<dbReference type="RefSeq" id="XP_018379793.1">
    <property type="nucleotide sequence ID" value="XM_018532213.1"/>
</dbReference>
<dbReference type="KEGG" id="aalt:CC77DRAFT_564120"/>
<dbReference type="GeneID" id="29117807"/>
<dbReference type="Proteomes" id="UP000077248">
    <property type="component" value="Unassembled WGS sequence"/>
</dbReference>
<evidence type="ECO:0000313" key="4">
    <source>
        <dbReference type="EMBL" id="OAG14372.1"/>
    </source>
</evidence>
<dbReference type="Pfam" id="PF01498">
    <property type="entry name" value="HTH_Tnp_Tc3_2"/>
    <property type="match status" value="1"/>
</dbReference>
<dbReference type="STRING" id="5599.A0A177D5H7"/>
<reference evidence="4 5" key="1">
    <citation type="submission" date="2016-05" db="EMBL/GenBank/DDBJ databases">
        <title>Comparative analysis of secretome profiles of manganese(II)-oxidizing ascomycete fungi.</title>
        <authorList>
            <consortium name="DOE Joint Genome Institute"/>
            <person name="Zeiner C.A."/>
            <person name="Purvine S.O."/>
            <person name="Zink E.M."/>
            <person name="Wu S."/>
            <person name="Pasa-Tolic L."/>
            <person name="Chaput D.L."/>
            <person name="Haridas S."/>
            <person name="Grigoriev I.V."/>
            <person name="Santelli C.M."/>
            <person name="Hansel C.M."/>
        </authorList>
    </citation>
    <scope>NUCLEOTIDE SEQUENCE [LARGE SCALE GENOMIC DNA]</scope>
    <source>
        <strain evidence="4 5">SRC1lrK2f</strain>
    </source>
</reference>
<accession>A0A177D5H7</accession>
<dbReference type="Pfam" id="PF13936">
    <property type="entry name" value="HTH_38"/>
    <property type="match status" value="1"/>
</dbReference>
<evidence type="ECO:0008006" key="6">
    <source>
        <dbReference type="Google" id="ProtNLM"/>
    </source>
</evidence>
<name>A0A177D5H7_ALTAL</name>
<dbReference type="VEuPathDB" id="FungiDB:CC77DRAFT_564120"/>
<feature type="domain" description="Transposase Tc1-like" evidence="2">
    <location>
        <begin position="99"/>
        <end position="143"/>
    </location>
</feature>
<dbReference type="AlphaFoldDB" id="A0A177D5H7"/>
<feature type="region of interest" description="Disordered" evidence="1">
    <location>
        <begin position="84"/>
        <end position="103"/>
    </location>
</feature>
<keyword evidence="5" id="KW-1185">Reference proteome</keyword>
<evidence type="ECO:0000313" key="5">
    <source>
        <dbReference type="Proteomes" id="UP000077248"/>
    </source>
</evidence>
<evidence type="ECO:0000259" key="2">
    <source>
        <dbReference type="Pfam" id="PF01498"/>
    </source>
</evidence>
<protein>
    <recommendedName>
        <fullName evidence="6">Transposase Tc1-like domain-containing protein</fullName>
    </recommendedName>
</protein>
<dbReference type="GO" id="GO:0003677">
    <property type="term" value="F:DNA binding"/>
    <property type="evidence" value="ECO:0007669"/>
    <property type="project" value="InterPro"/>
</dbReference>
<dbReference type="InterPro" id="IPR002492">
    <property type="entry name" value="Transposase_Tc1-like"/>
</dbReference>
<evidence type="ECO:0000256" key="1">
    <source>
        <dbReference type="SAM" id="MobiDB-lite"/>
    </source>
</evidence>
<dbReference type="InterPro" id="IPR009057">
    <property type="entry name" value="Homeodomain-like_sf"/>
</dbReference>
<sequence length="145" mass="16487">MSTPRIFGREISQNVRRKPNISLAERNIAIGMWKAGCTMVEVADACGRSKSTISRLIKKATTTGTTEDKPRSGRPQILSRHAQLQKVAQVHPPNGTPSEPPSRSTLYRVLRKTSLLHVRCKKRPKLTLQRARKRLRFCKEYLHFA</sequence>
<dbReference type="InterPro" id="IPR025246">
    <property type="entry name" value="IS30-like_HTH"/>
</dbReference>
<dbReference type="GO" id="GO:0006313">
    <property type="term" value="P:DNA transposition"/>
    <property type="evidence" value="ECO:0007669"/>
    <property type="project" value="InterPro"/>
</dbReference>
<dbReference type="GO" id="GO:0015074">
    <property type="term" value="P:DNA integration"/>
    <property type="evidence" value="ECO:0007669"/>
    <property type="project" value="InterPro"/>
</dbReference>
<dbReference type="EMBL" id="KV441500">
    <property type="protein sequence ID" value="OAG14372.1"/>
    <property type="molecule type" value="Genomic_DNA"/>
</dbReference>
<gene>
    <name evidence="4" type="ORF">CC77DRAFT_564120</name>
</gene>
<dbReference type="InterPro" id="IPR036388">
    <property type="entry name" value="WH-like_DNA-bd_sf"/>
</dbReference>
<evidence type="ECO:0000259" key="3">
    <source>
        <dbReference type="Pfam" id="PF13936"/>
    </source>
</evidence>